<feature type="domain" description="Pyridoxamine 5'-phosphate oxidase N-terminal" evidence="6">
    <location>
        <begin position="42"/>
        <end position="129"/>
    </location>
</feature>
<dbReference type="Proteomes" id="UP001521150">
    <property type="component" value="Unassembled WGS sequence"/>
</dbReference>
<dbReference type="EC" id="1.4.3.5" evidence="8"/>
<dbReference type="GO" id="GO:0004733">
    <property type="term" value="F:pyridoxamine phosphate oxidase activity"/>
    <property type="evidence" value="ECO:0007669"/>
    <property type="project" value="UniProtKB-EC"/>
</dbReference>
<reference evidence="8 9" key="1">
    <citation type="submission" date="2021-12" db="EMBL/GenBank/DDBJ databases">
        <title>Genome sequence of Kibdelosporangium philippinense ATCC 49844.</title>
        <authorList>
            <person name="Fedorov E.A."/>
            <person name="Omeragic M."/>
            <person name="Shalygina K.F."/>
            <person name="Maclea K.S."/>
        </authorList>
    </citation>
    <scope>NUCLEOTIDE SEQUENCE [LARGE SCALE GENOMIC DNA]</scope>
    <source>
        <strain evidence="8 9">ATCC 49844</strain>
    </source>
</reference>
<dbReference type="PANTHER" id="PTHR10851:SF0">
    <property type="entry name" value="PYRIDOXINE-5'-PHOSPHATE OXIDASE"/>
    <property type="match status" value="1"/>
</dbReference>
<comment type="cofactor">
    <cofactor evidence="1">
        <name>FMN</name>
        <dbReference type="ChEBI" id="CHEBI:58210"/>
    </cofactor>
</comment>
<evidence type="ECO:0000259" key="7">
    <source>
        <dbReference type="Pfam" id="PF10590"/>
    </source>
</evidence>
<evidence type="ECO:0000259" key="6">
    <source>
        <dbReference type="Pfam" id="PF01243"/>
    </source>
</evidence>
<organism evidence="8 9">
    <name type="scientific">Kibdelosporangium philippinense</name>
    <dbReference type="NCBI Taxonomy" id="211113"/>
    <lineage>
        <taxon>Bacteria</taxon>
        <taxon>Bacillati</taxon>
        <taxon>Actinomycetota</taxon>
        <taxon>Actinomycetes</taxon>
        <taxon>Pseudonocardiales</taxon>
        <taxon>Pseudonocardiaceae</taxon>
        <taxon>Kibdelosporangium</taxon>
    </lineage>
</organism>
<dbReference type="InterPro" id="IPR012349">
    <property type="entry name" value="Split_barrel_FMN-bd"/>
</dbReference>
<dbReference type="NCBIfam" id="NF004231">
    <property type="entry name" value="PRK05679.1"/>
    <property type="match status" value="1"/>
</dbReference>
<evidence type="ECO:0000256" key="3">
    <source>
        <dbReference type="ARBA" id="ARBA00022630"/>
    </source>
</evidence>
<dbReference type="Gene3D" id="2.30.110.10">
    <property type="entry name" value="Electron Transport, Fmn-binding Protein, Chain A"/>
    <property type="match status" value="1"/>
</dbReference>
<dbReference type="SUPFAM" id="SSF50475">
    <property type="entry name" value="FMN-binding split barrel"/>
    <property type="match status" value="1"/>
</dbReference>
<dbReference type="PANTHER" id="PTHR10851">
    <property type="entry name" value="PYRIDOXINE-5-PHOSPHATE OXIDASE"/>
    <property type="match status" value="1"/>
</dbReference>
<dbReference type="PIRSF" id="PIRSF000190">
    <property type="entry name" value="Pyd_amn-ph_oxd"/>
    <property type="match status" value="1"/>
</dbReference>
<gene>
    <name evidence="8" type="ORF">LWC34_13340</name>
</gene>
<evidence type="ECO:0000256" key="2">
    <source>
        <dbReference type="ARBA" id="ARBA00007301"/>
    </source>
</evidence>
<evidence type="ECO:0000256" key="1">
    <source>
        <dbReference type="ARBA" id="ARBA00001917"/>
    </source>
</evidence>
<keyword evidence="9" id="KW-1185">Reference proteome</keyword>
<proteinExistence type="inferred from homology"/>
<feature type="domain" description="Pyridoxine 5'-phosphate oxidase dimerisation C-terminal" evidence="7">
    <location>
        <begin position="165"/>
        <end position="205"/>
    </location>
</feature>
<dbReference type="EMBL" id="JAJVCN010000001">
    <property type="protein sequence ID" value="MCE7003804.1"/>
    <property type="molecule type" value="Genomic_DNA"/>
</dbReference>
<keyword evidence="3" id="KW-0285">Flavoprotein</keyword>
<sequence>MGLVANSIRSTLRGLPSQAPPLPTFDISQAAADPTAQFMAWFTEVIDAGLREPHAMTLSTVDGHGRPDARVLILKDLAEATWWFSTHSLSPKGRQLTATPHAALTFYWPAFGRQVRIRGAVITADGTQDFLERSPSARAAAALGNQSKPLLDRAPAAPTTECPEWRLYGVKASEVEFWQGDPGRNHARLRYTSAHDGWERTPLWP</sequence>
<evidence type="ECO:0000256" key="5">
    <source>
        <dbReference type="ARBA" id="ARBA00023002"/>
    </source>
</evidence>
<dbReference type="RefSeq" id="WP_233725364.1">
    <property type="nucleotide sequence ID" value="NZ_JAJVCN010000001.1"/>
</dbReference>
<protein>
    <submittedName>
        <fullName evidence="8">Pyridoxal 5'-phosphate synthase</fullName>
        <ecNumber evidence="8">1.4.3.5</ecNumber>
    </submittedName>
</protein>
<keyword evidence="5 8" id="KW-0560">Oxidoreductase</keyword>
<dbReference type="InterPro" id="IPR019576">
    <property type="entry name" value="Pyridoxamine_oxidase_dimer_C"/>
</dbReference>
<dbReference type="InterPro" id="IPR000659">
    <property type="entry name" value="Pyridox_Oxase"/>
</dbReference>
<accession>A0ABS8Z9L0</accession>
<keyword evidence="4" id="KW-0288">FMN</keyword>
<dbReference type="InterPro" id="IPR011576">
    <property type="entry name" value="Pyridox_Oxase_N"/>
</dbReference>
<dbReference type="Pfam" id="PF10590">
    <property type="entry name" value="PNP_phzG_C"/>
    <property type="match status" value="1"/>
</dbReference>
<evidence type="ECO:0000313" key="8">
    <source>
        <dbReference type="EMBL" id="MCE7003804.1"/>
    </source>
</evidence>
<comment type="similarity">
    <text evidence="2">Belongs to the pyridoxamine 5'-phosphate oxidase family.</text>
</comment>
<comment type="caution">
    <text evidence="8">The sequence shown here is derived from an EMBL/GenBank/DDBJ whole genome shotgun (WGS) entry which is preliminary data.</text>
</comment>
<evidence type="ECO:0000256" key="4">
    <source>
        <dbReference type="ARBA" id="ARBA00022643"/>
    </source>
</evidence>
<name>A0ABS8Z9L0_9PSEU</name>
<evidence type="ECO:0000313" key="9">
    <source>
        <dbReference type="Proteomes" id="UP001521150"/>
    </source>
</evidence>
<dbReference type="Pfam" id="PF01243">
    <property type="entry name" value="PNPOx_N"/>
    <property type="match status" value="1"/>
</dbReference>